<name>A0A9X1BR93_9BURK</name>
<evidence type="ECO:0000259" key="1">
    <source>
        <dbReference type="Pfam" id="PF09423"/>
    </source>
</evidence>
<dbReference type="InterPro" id="IPR029052">
    <property type="entry name" value="Metallo-depent_PP-like"/>
</dbReference>
<evidence type="ECO:0000313" key="3">
    <source>
        <dbReference type="EMBL" id="MBL0719689.1"/>
    </source>
</evidence>
<dbReference type="CDD" id="cd07389">
    <property type="entry name" value="MPP_PhoD"/>
    <property type="match status" value="1"/>
</dbReference>
<proteinExistence type="predicted"/>
<dbReference type="PANTHER" id="PTHR43606:SF2">
    <property type="entry name" value="ALKALINE PHOSPHATASE FAMILY PROTEIN (AFU_ORTHOLOGUE AFUA_5G03860)"/>
    <property type="match status" value="1"/>
</dbReference>
<dbReference type="Gene3D" id="3.60.21.70">
    <property type="entry name" value="PhoD-like phosphatase"/>
    <property type="match status" value="1"/>
</dbReference>
<reference evidence="3 4" key="1">
    <citation type="submission" date="2021-01" db="EMBL/GenBank/DDBJ databases">
        <title>Piscinibacter sp. Jin2 Genome sequencing and assembly.</title>
        <authorList>
            <person name="Kim I."/>
        </authorList>
    </citation>
    <scope>NUCLEOTIDE SEQUENCE [LARGE SCALE GENOMIC DNA]</scope>
    <source>
        <strain evidence="3 4">Jin2</strain>
    </source>
</reference>
<dbReference type="InterPro" id="IPR038607">
    <property type="entry name" value="PhoD-like_sf"/>
</dbReference>
<sequence>MSRLTRRRLVHLLPAPADLPRRDFVRRLVAGSAALGTLGLAGCGGGGDDAPAVRYAHGVASGDPLADRVVLWTRLSTEADAVEGQWAVAEDEAFSRVVARGSFRTDRARDHTVKVEASGLRAGSRYVYRFAVGGQVSPVGRTRTLPAAGVREVKLAVFSCSNYPAGYFNVYAHAAERSDLDATVHLGDYLYEYGRDGYASADAAALGRLSEPAGEILSLADYRRRHAQYRSDADLQRLHAAAPMIAVWDDHEIANDTWREGAENHDPATEGDFAARRAAALQAYHEWMPTRVAAPDTIDRSFDFGELLSLHMLDTRVVARDEPLDYADFLGPAGLDAAAFGAAVGAPGRALLGSAQTARLQQRLEASRATWQVLGQQVLMARMNIPAPILFDALNPGSGLSVSAFAALVAKARSAPETLSPQEQALLAQPALPYNLDAWDGYAAAREAVLGLARSLDKNLVVLAGDTHNAWASDLRDAGGRTVGVEFATASVSSPGFETIFPNDDPAVLAASLTELIEPLVYCDTARRGYLLLTARPEACRADWVYVDTVVSRSYSAAVGRSLQVLPGTGGRRIIEIDSGA</sequence>
<dbReference type="InterPro" id="IPR052900">
    <property type="entry name" value="Phospholipid_Metab_Enz"/>
</dbReference>
<dbReference type="InterPro" id="IPR006311">
    <property type="entry name" value="TAT_signal"/>
</dbReference>
<gene>
    <name evidence="3" type="ORF">JI742_07285</name>
</gene>
<dbReference type="Pfam" id="PF16655">
    <property type="entry name" value="PhoD_N"/>
    <property type="match status" value="1"/>
</dbReference>
<dbReference type="PANTHER" id="PTHR43606">
    <property type="entry name" value="PHOSPHATASE, PUTATIVE (AFU_ORTHOLOGUE AFUA_6G08710)-RELATED"/>
    <property type="match status" value="1"/>
</dbReference>
<dbReference type="Gene3D" id="2.60.40.380">
    <property type="entry name" value="Purple acid phosphatase-like, N-terminal"/>
    <property type="match status" value="1"/>
</dbReference>
<dbReference type="InterPro" id="IPR032093">
    <property type="entry name" value="PhoD_N"/>
</dbReference>
<dbReference type="RefSeq" id="WP_201825106.1">
    <property type="nucleotide sequence ID" value="NZ_JAERRA010000001.1"/>
</dbReference>
<evidence type="ECO:0000313" key="4">
    <source>
        <dbReference type="Proteomes" id="UP000643207"/>
    </source>
</evidence>
<organism evidence="3 4">
    <name type="scientific">Aquariibacter lacus</name>
    <dbReference type="NCBI Taxonomy" id="2801332"/>
    <lineage>
        <taxon>Bacteria</taxon>
        <taxon>Pseudomonadati</taxon>
        <taxon>Pseudomonadota</taxon>
        <taxon>Betaproteobacteria</taxon>
        <taxon>Burkholderiales</taxon>
        <taxon>Sphaerotilaceae</taxon>
        <taxon>Aquariibacter</taxon>
    </lineage>
</organism>
<dbReference type="SUPFAM" id="SSF56300">
    <property type="entry name" value="Metallo-dependent phosphatases"/>
    <property type="match status" value="1"/>
</dbReference>
<keyword evidence="4" id="KW-1185">Reference proteome</keyword>
<dbReference type="Proteomes" id="UP000643207">
    <property type="component" value="Unassembled WGS sequence"/>
</dbReference>
<evidence type="ECO:0000259" key="2">
    <source>
        <dbReference type="Pfam" id="PF16655"/>
    </source>
</evidence>
<dbReference type="AlphaFoldDB" id="A0A9X1BR93"/>
<dbReference type="InterPro" id="IPR018946">
    <property type="entry name" value="PhoD-like_MPP"/>
</dbReference>
<feature type="domain" description="PhoD-like phosphatase metallophosphatase" evidence="1">
    <location>
        <begin position="155"/>
        <end position="544"/>
    </location>
</feature>
<protein>
    <submittedName>
        <fullName evidence="3">Alkaline phosphatase D family protein</fullName>
    </submittedName>
</protein>
<dbReference type="EMBL" id="JAERRA010000001">
    <property type="protein sequence ID" value="MBL0719689.1"/>
    <property type="molecule type" value="Genomic_DNA"/>
</dbReference>
<comment type="caution">
    <text evidence="3">The sequence shown here is derived from an EMBL/GenBank/DDBJ whole genome shotgun (WGS) entry which is preliminary data.</text>
</comment>
<dbReference type="PROSITE" id="PS51318">
    <property type="entry name" value="TAT"/>
    <property type="match status" value="1"/>
</dbReference>
<feature type="domain" description="Phospholipase D N-terminal" evidence="2">
    <location>
        <begin position="57"/>
        <end position="144"/>
    </location>
</feature>
<accession>A0A9X1BR93</accession>
<dbReference type="Pfam" id="PF09423">
    <property type="entry name" value="PhoD"/>
    <property type="match status" value="1"/>
</dbReference>